<keyword evidence="6 8" id="KW-0456">Lyase</keyword>
<dbReference type="RefSeq" id="WP_048861832.1">
    <property type="nucleotide sequence ID" value="NZ_BANB01000407.1"/>
</dbReference>
<dbReference type="PANTHER" id="PTHR43715:SF1">
    <property type="entry name" value="GDP-MANNOSE 4,6 DEHYDRATASE"/>
    <property type="match status" value="1"/>
</dbReference>
<comment type="caution">
    <text evidence="8">Lacks conserved residue(s) required for the propagation of feature annotation.</text>
</comment>
<dbReference type="EC" id="4.2.1.47" evidence="4 8"/>
<dbReference type="SUPFAM" id="SSF51735">
    <property type="entry name" value="NAD(P)-binding Rossmann-fold domains"/>
    <property type="match status" value="1"/>
</dbReference>
<evidence type="ECO:0000256" key="4">
    <source>
        <dbReference type="ARBA" id="ARBA00011989"/>
    </source>
</evidence>
<dbReference type="PANTHER" id="PTHR43715">
    <property type="entry name" value="GDP-MANNOSE 4,6-DEHYDRATASE"/>
    <property type="match status" value="1"/>
</dbReference>
<accession>A0A0D6P8X6</accession>
<evidence type="ECO:0000256" key="5">
    <source>
        <dbReference type="ARBA" id="ARBA00022458"/>
    </source>
</evidence>
<dbReference type="GO" id="GO:0042351">
    <property type="term" value="P:'de novo' GDP-L-fucose biosynthetic process"/>
    <property type="evidence" value="ECO:0007669"/>
    <property type="project" value="TreeGrafter"/>
</dbReference>
<keyword evidence="8" id="KW-0521">NADP</keyword>
<evidence type="ECO:0000256" key="8">
    <source>
        <dbReference type="HAMAP-Rule" id="MF_00955"/>
    </source>
</evidence>
<evidence type="ECO:0000256" key="2">
    <source>
        <dbReference type="ARBA" id="ARBA00001937"/>
    </source>
</evidence>
<dbReference type="InterPro" id="IPR036291">
    <property type="entry name" value="NAD(P)-bd_dom_sf"/>
</dbReference>
<gene>
    <name evidence="8" type="primary">gmd</name>
    <name evidence="10" type="ORF">Asru_0407_04</name>
</gene>
<feature type="domain" description="NAD(P)-binding" evidence="9">
    <location>
        <begin position="5"/>
        <end position="313"/>
    </location>
</feature>
<evidence type="ECO:0000313" key="11">
    <source>
        <dbReference type="Proteomes" id="UP000032680"/>
    </source>
</evidence>
<dbReference type="NCBIfam" id="TIGR01472">
    <property type="entry name" value="gmd"/>
    <property type="match status" value="1"/>
</dbReference>
<dbReference type="Pfam" id="PF16363">
    <property type="entry name" value="GDP_Man_Dehyd"/>
    <property type="match status" value="1"/>
</dbReference>
<protein>
    <recommendedName>
        <fullName evidence="4 8">GDP-mannose 4,6-dehydratase</fullName>
        <ecNumber evidence="4 8">4.2.1.47</ecNumber>
    </recommendedName>
    <alternativeName>
        <fullName evidence="8">GDP-D-mannose dehydratase</fullName>
    </alternativeName>
</protein>
<organism evidence="10 11">
    <name type="scientific">Acidisphaera rubrifaciens HS-AP3</name>
    <dbReference type="NCBI Taxonomy" id="1231350"/>
    <lineage>
        <taxon>Bacteria</taxon>
        <taxon>Pseudomonadati</taxon>
        <taxon>Pseudomonadota</taxon>
        <taxon>Alphaproteobacteria</taxon>
        <taxon>Acetobacterales</taxon>
        <taxon>Acetobacteraceae</taxon>
        <taxon>Acidisphaera</taxon>
    </lineage>
</organism>
<dbReference type="Proteomes" id="UP000032680">
    <property type="component" value="Unassembled WGS sequence"/>
</dbReference>
<comment type="caution">
    <text evidence="10">The sequence shown here is derived from an EMBL/GenBank/DDBJ whole genome shotgun (WGS) entry which is preliminary data.</text>
</comment>
<dbReference type="Gene3D" id="3.90.25.10">
    <property type="entry name" value="UDP-galactose 4-epimerase, domain 1"/>
    <property type="match status" value="1"/>
</dbReference>
<dbReference type="OrthoDB" id="9779041at2"/>
<comment type="similarity">
    <text evidence="3 8">Belongs to the NAD(P)-dependent epimerase/dehydratase family. GDP-mannose 4,6-dehydratase subfamily.</text>
</comment>
<evidence type="ECO:0000256" key="1">
    <source>
        <dbReference type="ARBA" id="ARBA00000188"/>
    </source>
</evidence>
<keyword evidence="11" id="KW-1185">Reference proteome</keyword>
<evidence type="ECO:0000256" key="7">
    <source>
        <dbReference type="ARBA" id="ARBA00059383"/>
    </source>
</evidence>
<sequence>MPTALVTGVTGQDGAYLAQLLLQKGYRVVGMMRRSASSDVIGERLRWLGILDDVELAEGNLTDLSSLIRLMQTYQPDEVYNLAAQSFVAASWQQPLLTGNVTGQGAANLLEALRIVRPEARFYQASSSEMYGKIQEPRQSERTPFYPRSPYAVAKLYAHWMTVNYRESFGLHASSGILFNHESPLRGIEFVTRKVTDGAARIKLGLAHELSLGNLDAKRDWGHARDYVQAMWLMLQQPTPDDYVVATGRTTTIRDMVAMAFGHVGLDWQAHVRTSASLIRPAEVDVLLGDPAKAREKLGWTPATSLEDLIAEMVEADLARHRAKRAAG</sequence>
<comment type="catalytic activity">
    <reaction evidence="1 8">
        <text>GDP-alpha-D-mannose = GDP-4-dehydro-alpha-D-rhamnose + H2O</text>
        <dbReference type="Rhea" id="RHEA:23820"/>
        <dbReference type="ChEBI" id="CHEBI:15377"/>
        <dbReference type="ChEBI" id="CHEBI:57527"/>
        <dbReference type="ChEBI" id="CHEBI:57964"/>
        <dbReference type="EC" id="4.2.1.47"/>
    </reaction>
</comment>
<comment type="function">
    <text evidence="7 8">Catalyzes the conversion of GDP-D-mannose to GDP-4-dehydro-6-deoxy-D-mannose.</text>
</comment>
<dbReference type="CDD" id="cd05260">
    <property type="entry name" value="GDP_MD_SDR_e"/>
    <property type="match status" value="1"/>
</dbReference>
<evidence type="ECO:0000313" key="10">
    <source>
        <dbReference type="EMBL" id="GAN77648.1"/>
    </source>
</evidence>
<name>A0A0D6P8X6_9PROT</name>
<keyword evidence="5" id="KW-0536">Nodulation</keyword>
<dbReference type="AlphaFoldDB" id="A0A0D6P8X6"/>
<dbReference type="InterPro" id="IPR006368">
    <property type="entry name" value="GDP_Man_deHydtase"/>
</dbReference>
<dbReference type="GO" id="GO:0070401">
    <property type="term" value="F:NADP+ binding"/>
    <property type="evidence" value="ECO:0007669"/>
    <property type="project" value="UniProtKB-UniRule"/>
</dbReference>
<dbReference type="InterPro" id="IPR016040">
    <property type="entry name" value="NAD(P)-bd_dom"/>
</dbReference>
<dbReference type="FunFam" id="3.40.50.720:FF:000924">
    <property type="entry name" value="GDP-mannose 4,6 dehydratase"/>
    <property type="match status" value="1"/>
</dbReference>
<evidence type="ECO:0000256" key="6">
    <source>
        <dbReference type="ARBA" id="ARBA00023239"/>
    </source>
</evidence>
<dbReference type="EMBL" id="BANB01000407">
    <property type="protein sequence ID" value="GAN77648.1"/>
    <property type="molecule type" value="Genomic_DNA"/>
</dbReference>
<comment type="cofactor">
    <cofactor evidence="2 8">
        <name>NADP(+)</name>
        <dbReference type="ChEBI" id="CHEBI:58349"/>
    </cofactor>
</comment>
<proteinExistence type="inferred from homology"/>
<evidence type="ECO:0000256" key="3">
    <source>
        <dbReference type="ARBA" id="ARBA00009263"/>
    </source>
</evidence>
<reference evidence="10 11" key="1">
    <citation type="submission" date="2012-11" db="EMBL/GenBank/DDBJ databases">
        <title>Whole genome sequence of Acidisphaera rubrifaciens HS-AP3.</title>
        <authorList>
            <person name="Azuma Y."/>
            <person name="Higashiura N."/>
            <person name="Hirakawa H."/>
            <person name="Matsushita K."/>
        </authorList>
    </citation>
    <scope>NUCLEOTIDE SEQUENCE [LARGE SCALE GENOMIC DNA]</scope>
    <source>
        <strain evidence="10 11">HS-AP3</strain>
    </source>
</reference>
<evidence type="ECO:0000259" key="9">
    <source>
        <dbReference type="Pfam" id="PF16363"/>
    </source>
</evidence>
<dbReference type="GO" id="GO:0008446">
    <property type="term" value="F:GDP-mannose 4,6-dehydratase activity"/>
    <property type="evidence" value="ECO:0007669"/>
    <property type="project" value="UniProtKB-UniRule"/>
</dbReference>
<dbReference type="HAMAP" id="MF_00955">
    <property type="entry name" value="GDP_Man_dehydratase"/>
    <property type="match status" value="1"/>
</dbReference>
<dbReference type="Gene3D" id="3.40.50.720">
    <property type="entry name" value="NAD(P)-binding Rossmann-like Domain"/>
    <property type="match status" value="1"/>
</dbReference>